<evidence type="ECO:0000256" key="2">
    <source>
        <dbReference type="ARBA" id="ARBA00029447"/>
    </source>
</evidence>
<feature type="domain" description="Methyl-accepting transducer" evidence="5">
    <location>
        <begin position="188"/>
        <end position="424"/>
    </location>
</feature>
<comment type="similarity">
    <text evidence="2">Belongs to the methyl-accepting chemotaxis (MCP) protein family.</text>
</comment>
<dbReference type="InterPro" id="IPR039379">
    <property type="entry name" value="Protoglobin_sensor_dom"/>
</dbReference>
<dbReference type="Pfam" id="PF00015">
    <property type="entry name" value="MCPsignal"/>
    <property type="match status" value="1"/>
</dbReference>
<dbReference type="SUPFAM" id="SSF58104">
    <property type="entry name" value="Methyl-accepting chemotaxis protein (MCP) signaling domain"/>
    <property type="match status" value="1"/>
</dbReference>
<comment type="caution">
    <text evidence="6">The sequence shown here is derived from an EMBL/GenBank/DDBJ whole genome shotgun (WGS) entry which is preliminary data.</text>
</comment>
<name>A0A4R2PS64_RHOSA</name>
<accession>A0A4R2PS64</accession>
<dbReference type="Proteomes" id="UP000295399">
    <property type="component" value="Unassembled WGS sequence"/>
</dbReference>
<evidence type="ECO:0000313" key="7">
    <source>
        <dbReference type="Proteomes" id="UP000295399"/>
    </source>
</evidence>
<reference evidence="6 7" key="1">
    <citation type="submission" date="2019-03" db="EMBL/GenBank/DDBJ databases">
        <title>Genomic Encyclopedia of Type Strains, Phase IV (KMG-IV): sequencing the most valuable type-strain genomes for metagenomic binning, comparative biology and taxonomic classification.</title>
        <authorList>
            <person name="Goeker M."/>
        </authorList>
    </citation>
    <scope>NUCLEOTIDE SEQUENCE [LARGE SCALE GENOMIC DNA]</scope>
    <source>
        <strain evidence="6 7">DSM 2132</strain>
    </source>
</reference>
<dbReference type="Pfam" id="PF11563">
    <property type="entry name" value="Protoglobin"/>
    <property type="match status" value="1"/>
</dbReference>
<dbReference type="GO" id="GO:0016020">
    <property type="term" value="C:membrane"/>
    <property type="evidence" value="ECO:0007669"/>
    <property type="project" value="InterPro"/>
</dbReference>
<dbReference type="PRINTS" id="PR00260">
    <property type="entry name" value="CHEMTRNSDUCR"/>
</dbReference>
<evidence type="ECO:0000259" key="5">
    <source>
        <dbReference type="PROSITE" id="PS50111"/>
    </source>
</evidence>
<dbReference type="InterPro" id="IPR044398">
    <property type="entry name" value="Globin-sensor_dom"/>
</dbReference>
<dbReference type="InterPro" id="IPR012292">
    <property type="entry name" value="Globin/Proto"/>
</dbReference>
<protein>
    <submittedName>
        <fullName evidence="6">Methyl-accepting chemotaxis protein</fullName>
    </submittedName>
</protein>
<dbReference type="EMBL" id="SLXO01000002">
    <property type="protein sequence ID" value="TCP37924.1"/>
    <property type="molecule type" value="Genomic_DNA"/>
</dbReference>
<sequence>MQQLSSDPVFETDLARRKAFLMIDDRALADLRAMRPVIEPIMEEMLDAFYVHVRSVPELDAMFADDGIGRRARNAQQRHWMRYLFDGKLDEEYAQRCTVIGRVHQKIGLEPRWYIGGYSHMLTWVQAALAEAFGDEPGRLGRLQASLQKAVMLDMDLSISVYFEADQAADDARVAQLVADFESDVRALVDELGHTIKQVNDSSRTLLAGADRTSARAQSGASAVTQASANVQAVASAAEELSTAIAEVAAQTDNAHRRTREADEAARAARGQVEELTQSADAMTAALDLIKSIADQTNLLALNATIEAARAGEAGRGFAVVAGEVKTLAKRSAQSAEDIHRRLTTMNQATRATVGHIDQVAQAVEGVTEMAMAVSGAVEEQTSASQEIARNVSEAANGTTTVSADIESMAGDADATRGAAQTMQEAADLLATRSDQLNRSMAGFIDKLQRRGRRHDDGPARRSPAPVPATGRAHRPAAAGAR</sequence>
<dbReference type="RefSeq" id="WP_132707577.1">
    <property type="nucleotide sequence ID" value="NZ_JACIGF010000002.1"/>
</dbReference>
<dbReference type="SUPFAM" id="SSF46458">
    <property type="entry name" value="Globin-like"/>
    <property type="match status" value="1"/>
</dbReference>
<dbReference type="AlphaFoldDB" id="A0A4R2PS64"/>
<dbReference type="PROSITE" id="PS50111">
    <property type="entry name" value="CHEMOTAXIS_TRANSDUC_2"/>
    <property type="match status" value="1"/>
</dbReference>
<dbReference type="InParanoid" id="A0A4R2PS64"/>
<evidence type="ECO:0000256" key="3">
    <source>
        <dbReference type="PROSITE-ProRule" id="PRU00284"/>
    </source>
</evidence>
<dbReference type="InterPro" id="IPR004090">
    <property type="entry name" value="Chemotax_Me-accpt_rcpt"/>
</dbReference>
<feature type="compositionally biased region" description="Low complexity" evidence="4">
    <location>
        <begin position="468"/>
        <end position="482"/>
    </location>
</feature>
<evidence type="ECO:0000313" key="6">
    <source>
        <dbReference type="EMBL" id="TCP37924.1"/>
    </source>
</evidence>
<feature type="region of interest" description="Disordered" evidence="4">
    <location>
        <begin position="443"/>
        <end position="482"/>
    </location>
</feature>
<gene>
    <name evidence="6" type="ORF">EV659_102333</name>
</gene>
<dbReference type="Gene3D" id="1.10.490.10">
    <property type="entry name" value="Globins"/>
    <property type="match status" value="1"/>
</dbReference>
<organism evidence="6 7">
    <name type="scientific">Rhodothalassium salexigens DSM 2132</name>
    <dbReference type="NCBI Taxonomy" id="1188247"/>
    <lineage>
        <taxon>Bacteria</taxon>
        <taxon>Pseudomonadati</taxon>
        <taxon>Pseudomonadota</taxon>
        <taxon>Alphaproteobacteria</taxon>
        <taxon>Rhodothalassiales</taxon>
        <taxon>Rhodothalassiaceae</taxon>
        <taxon>Rhodothalassium</taxon>
    </lineage>
</organism>
<dbReference type="InterPro" id="IPR009050">
    <property type="entry name" value="Globin-like_sf"/>
</dbReference>
<dbReference type="CDD" id="cd01068">
    <property type="entry name" value="globin_sensor"/>
    <property type="match status" value="1"/>
</dbReference>
<dbReference type="PANTHER" id="PTHR32089:SF112">
    <property type="entry name" value="LYSOZYME-LIKE PROTEIN-RELATED"/>
    <property type="match status" value="1"/>
</dbReference>
<dbReference type="GO" id="GO:0007165">
    <property type="term" value="P:signal transduction"/>
    <property type="evidence" value="ECO:0007669"/>
    <property type="project" value="UniProtKB-KW"/>
</dbReference>
<dbReference type="SMART" id="SM00283">
    <property type="entry name" value="MA"/>
    <property type="match status" value="1"/>
</dbReference>
<dbReference type="PANTHER" id="PTHR32089">
    <property type="entry name" value="METHYL-ACCEPTING CHEMOTAXIS PROTEIN MCPB"/>
    <property type="match status" value="1"/>
</dbReference>
<evidence type="ECO:0000256" key="1">
    <source>
        <dbReference type="ARBA" id="ARBA00023224"/>
    </source>
</evidence>
<dbReference type="OrthoDB" id="266313at2"/>
<keyword evidence="7" id="KW-1185">Reference proteome</keyword>
<proteinExistence type="inferred from homology"/>
<dbReference type="GO" id="GO:0004888">
    <property type="term" value="F:transmembrane signaling receptor activity"/>
    <property type="evidence" value="ECO:0007669"/>
    <property type="project" value="InterPro"/>
</dbReference>
<dbReference type="InterPro" id="IPR004089">
    <property type="entry name" value="MCPsignal_dom"/>
</dbReference>
<dbReference type="GO" id="GO:0019825">
    <property type="term" value="F:oxygen binding"/>
    <property type="evidence" value="ECO:0007669"/>
    <property type="project" value="InterPro"/>
</dbReference>
<dbReference type="GO" id="GO:0020037">
    <property type="term" value="F:heme binding"/>
    <property type="evidence" value="ECO:0007669"/>
    <property type="project" value="InterPro"/>
</dbReference>
<dbReference type="Gene3D" id="1.10.287.950">
    <property type="entry name" value="Methyl-accepting chemotaxis protein"/>
    <property type="match status" value="1"/>
</dbReference>
<dbReference type="GO" id="GO:0006935">
    <property type="term" value="P:chemotaxis"/>
    <property type="evidence" value="ECO:0007669"/>
    <property type="project" value="InterPro"/>
</dbReference>
<keyword evidence="1 3" id="KW-0807">Transducer</keyword>
<evidence type="ECO:0000256" key="4">
    <source>
        <dbReference type="SAM" id="MobiDB-lite"/>
    </source>
</evidence>